<reference evidence="2 4" key="1">
    <citation type="journal article" date="2017" name="Nature">
        <title>The sunflower genome provides insights into oil metabolism, flowering and Asterid evolution.</title>
        <authorList>
            <person name="Badouin H."/>
            <person name="Gouzy J."/>
            <person name="Grassa C.J."/>
            <person name="Murat F."/>
            <person name="Staton S.E."/>
            <person name="Cottret L."/>
            <person name="Lelandais-Briere C."/>
            <person name="Owens G.L."/>
            <person name="Carrere S."/>
            <person name="Mayjonade B."/>
            <person name="Legrand L."/>
            <person name="Gill N."/>
            <person name="Kane N.C."/>
            <person name="Bowers J.E."/>
            <person name="Hubner S."/>
            <person name="Bellec A."/>
            <person name="Berard A."/>
            <person name="Berges H."/>
            <person name="Blanchet N."/>
            <person name="Boniface M.C."/>
            <person name="Brunel D."/>
            <person name="Catrice O."/>
            <person name="Chaidir N."/>
            <person name="Claudel C."/>
            <person name="Donnadieu C."/>
            <person name="Faraut T."/>
            <person name="Fievet G."/>
            <person name="Helmstetter N."/>
            <person name="King M."/>
            <person name="Knapp S.J."/>
            <person name="Lai Z."/>
            <person name="Le Paslier M.C."/>
            <person name="Lippi Y."/>
            <person name="Lorenzon L."/>
            <person name="Mandel J.R."/>
            <person name="Marage G."/>
            <person name="Marchand G."/>
            <person name="Marquand E."/>
            <person name="Bret-Mestries E."/>
            <person name="Morien E."/>
            <person name="Nambeesan S."/>
            <person name="Nguyen T."/>
            <person name="Pegot-Espagnet P."/>
            <person name="Pouilly N."/>
            <person name="Raftis F."/>
            <person name="Sallet E."/>
            <person name="Schiex T."/>
            <person name="Thomas J."/>
            <person name="Vandecasteele C."/>
            <person name="Vares D."/>
            <person name="Vear F."/>
            <person name="Vautrin S."/>
            <person name="Crespi M."/>
            <person name="Mangin B."/>
            <person name="Burke J.M."/>
            <person name="Salse J."/>
            <person name="Munos S."/>
            <person name="Vincourt P."/>
            <person name="Rieseberg L.H."/>
            <person name="Langlade N.B."/>
        </authorList>
    </citation>
    <scope>NUCLEOTIDE SEQUENCE [LARGE SCALE GENOMIC DNA]</scope>
    <source>
        <strain evidence="4">cv. SF193</strain>
        <tissue evidence="2">Leaves</tissue>
    </source>
</reference>
<keyword evidence="4" id="KW-1185">Reference proteome</keyword>
<organism evidence="3 4">
    <name type="scientific">Helianthus annuus</name>
    <name type="common">Common sunflower</name>
    <dbReference type="NCBI Taxonomy" id="4232"/>
    <lineage>
        <taxon>Eukaryota</taxon>
        <taxon>Viridiplantae</taxon>
        <taxon>Streptophyta</taxon>
        <taxon>Embryophyta</taxon>
        <taxon>Tracheophyta</taxon>
        <taxon>Spermatophyta</taxon>
        <taxon>Magnoliopsida</taxon>
        <taxon>eudicotyledons</taxon>
        <taxon>Gunneridae</taxon>
        <taxon>Pentapetalae</taxon>
        <taxon>asterids</taxon>
        <taxon>campanulids</taxon>
        <taxon>Asterales</taxon>
        <taxon>Asteraceae</taxon>
        <taxon>Asteroideae</taxon>
        <taxon>Heliantheae alliance</taxon>
        <taxon>Heliantheae</taxon>
        <taxon>Helianthus</taxon>
    </lineage>
</organism>
<evidence type="ECO:0000313" key="3">
    <source>
        <dbReference type="EMBL" id="OTG36172.1"/>
    </source>
</evidence>
<sequence length="87" mass="9703">MMFEDEDRGSVMNDGVDGRRRQQTPTESPFTAVVLYFFPTNLTVKPSSFCSFYSLMMVAGDCGGGRVSTCLGQLIWVRSSSSRLQFD</sequence>
<evidence type="ECO:0000313" key="4">
    <source>
        <dbReference type="Proteomes" id="UP000215914"/>
    </source>
</evidence>
<accession>A0A251VMC3</accession>
<proteinExistence type="predicted"/>
<protein>
    <submittedName>
        <fullName evidence="3">Uncharacterized protein</fullName>
    </submittedName>
</protein>
<evidence type="ECO:0000313" key="2">
    <source>
        <dbReference type="EMBL" id="KAF5820728.1"/>
    </source>
</evidence>
<dbReference type="InParanoid" id="A0A251VMC3"/>
<name>A0A251VMC3_HELAN</name>
<reference evidence="3" key="2">
    <citation type="submission" date="2017-02" db="EMBL/GenBank/DDBJ databases">
        <title>Sunflower complete genome.</title>
        <authorList>
            <person name="Langlade N."/>
            <person name="Munos S."/>
        </authorList>
    </citation>
    <scope>NUCLEOTIDE SEQUENCE [LARGE SCALE GENOMIC DNA]</scope>
    <source>
        <tissue evidence="3">Leaves</tissue>
    </source>
</reference>
<reference evidence="2" key="3">
    <citation type="submission" date="2020-06" db="EMBL/GenBank/DDBJ databases">
        <title>Helianthus annuus Genome sequencing and assembly Release 2.</title>
        <authorList>
            <person name="Gouzy J."/>
            <person name="Langlade N."/>
            <person name="Munos S."/>
        </authorList>
    </citation>
    <scope>NUCLEOTIDE SEQUENCE</scope>
    <source>
        <tissue evidence="2">Leaves</tissue>
    </source>
</reference>
<gene>
    <name evidence="3" type="ORF">HannXRQ_Chr01g0004691</name>
    <name evidence="2" type="ORF">HanXRQr2_Chr01g0005481</name>
</gene>
<dbReference type="AlphaFoldDB" id="A0A251VMC3"/>
<feature type="region of interest" description="Disordered" evidence="1">
    <location>
        <begin position="1"/>
        <end position="25"/>
    </location>
</feature>
<dbReference type="Gramene" id="mRNA:HanXRQr2_Chr01g0005481">
    <property type="protein sequence ID" value="CDS:HanXRQr2_Chr01g0005481.1"/>
    <property type="gene ID" value="HanXRQr2_Chr01g0005481"/>
</dbReference>
<dbReference type="EMBL" id="MNCJ02000316">
    <property type="protein sequence ID" value="KAF5820728.1"/>
    <property type="molecule type" value="Genomic_DNA"/>
</dbReference>
<dbReference type="EMBL" id="CM007890">
    <property type="protein sequence ID" value="OTG36172.1"/>
    <property type="molecule type" value="Genomic_DNA"/>
</dbReference>
<evidence type="ECO:0000256" key="1">
    <source>
        <dbReference type="SAM" id="MobiDB-lite"/>
    </source>
</evidence>
<dbReference type="Proteomes" id="UP000215914">
    <property type="component" value="Chromosome 1"/>
</dbReference>